<evidence type="ECO:0000313" key="4">
    <source>
        <dbReference type="Proteomes" id="UP001362999"/>
    </source>
</evidence>
<feature type="region of interest" description="Disordered" evidence="1">
    <location>
        <begin position="230"/>
        <end position="279"/>
    </location>
</feature>
<keyword evidence="4" id="KW-1185">Reference proteome</keyword>
<evidence type="ECO:0000256" key="2">
    <source>
        <dbReference type="SAM" id="Phobius"/>
    </source>
</evidence>
<accession>A0AAW0EEV2</accession>
<comment type="caution">
    <text evidence="3">The sequence shown here is derived from an EMBL/GenBank/DDBJ whole genome shotgun (WGS) entry which is preliminary data.</text>
</comment>
<dbReference type="CDD" id="cd12087">
    <property type="entry name" value="TM_EGFR-like"/>
    <property type="match status" value="1"/>
</dbReference>
<evidence type="ECO:0000256" key="1">
    <source>
        <dbReference type="SAM" id="MobiDB-lite"/>
    </source>
</evidence>
<dbReference type="AlphaFoldDB" id="A0AAW0EEV2"/>
<organism evidence="3 4">
    <name type="scientific">Favolaschia claudopus</name>
    <dbReference type="NCBI Taxonomy" id="2862362"/>
    <lineage>
        <taxon>Eukaryota</taxon>
        <taxon>Fungi</taxon>
        <taxon>Dikarya</taxon>
        <taxon>Basidiomycota</taxon>
        <taxon>Agaricomycotina</taxon>
        <taxon>Agaricomycetes</taxon>
        <taxon>Agaricomycetidae</taxon>
        <taxon>Agaricales</taxon>
        <taxon>Marasmiineae</taxon>
        <taxon>Mycenaceae</taxon>
        <taxon>Favolaschia</taxon>
    </lineage>
</organism>
<evidence type="ECO:0000313" key="3">
    <source>
        <dbReference type="EMBL" id="KAK7063400.1"/>
    </source>
</evidence>
<proteinExistence type="predicted"/>
<feature type="transmembrane region" description="Helical" evidence="2">
    <location>
        <begin position="181"/>
        <end position="203"/>
    </location>
</feature>
<sequence>MNLTIDDTNSTYFFFDEGPAVFPNPNPLWVAASVSNPCVYCSAQPGKIGSPGSIFNDTWQDGKTGATGTFKFQGSAVYIYGIDIQGAANISFVLDSNLPVYHSYSGVSAFIFNSLFFGAQNLQDIPHTLSWTLNLSNKNGTSALFDYAIITVDAGNVTTDSPSSTAASSNDRHSRSKVGPIVSGVVGGIFGLGLIVLMVVWVLRRRPNQARVSEATEPSTRTVQPFVEAPEARQTGGSKTMDISFMNPSPRRDGPAVSMMRQTEARSESAYTESLPPPY</sequence>
<reference evidence="3 4" key="1">
    <citation type="journal article" date="2024" name="J Genomics">
        <title>Draft genome sequencing and assembly of Favolaschia claudopus CIRM-BRFM 2984 isolated from oak limbs.</title>
        <authorList>
            <person name="Navarro D."/>
            <person name="Drula E."/>
            <person name="Chaduli D."/>
            <person name="Cazenave R."/>
            <person name="Ahrendt S."/>
            <person name="Wang J."/>
            <person name="Lipzen A."/>
            <person name="Daum C."/>
            <person name="Barry K."/>
            <person name="Grigoriev I.V."/>
            <person name="Favel A."/>
            <person name="Rosso M.N."/>
            <person name="Martin F."/>
        </authorList>
    </citation>
    <scope>NUCLEOTIDE SEQUENCE [LARGE SCALE GENOMIC DNA]</scope>
    <source>
        <strain evidence="3 4">CIRM-BRFM 2984</strain>
    </source>
</reference>
<keyword evidence="2" id="KW-0472">Membrane</keyword>
<dbReference type="EMBL" id="JAWWNJ010000001">
    <property type="protein sequence ID" value="KAK7063400.1"/>
    <property type="molecule type" value="Genomic_DNA"/>
</dbReference>
<name>A0AAW0EEV2_9AGAR</name>
<protein>
    <submittedName>
        <fullName evidence="3">Uncharacterized protein</fullName>
    </submittedName>
</protein>
<keyword evidence="2" id="KW-0812">Transmembrane</keyword>
<keyword evidence="2" id="KW-1133">Transmembrane helix</keyword>
<dbReference type="Proteomes" id="UP001362999">
    <property type="component" value="Unassembled WGS sequence"/>
</dbReference>
<dbReference type="Gene3D" id="2.60.120.260">
    <property type="entry name" value="Galactose-binding domain-like"/>
    <property type="match status" value="1"/>
</dbReference>
<gene>
    <name evidence="3" type="ORF">R3P38DRAFT_2756338</name>
</gene>